<dbReference type="GO" id="GO:0000774">
    <property type="term" value="F:adenyl-nucleotide exchange factor activity"/>
    <property type="evidence" value="ECO:0007669"/>
    <property type="project" value="InterPro"/>
</dbReference>
<name>A0A0S8GJH0_UNCW3</name>
<dbReference type="SUPFAM" id="SSF58014">
    <property type="entry name" value="Coiled-coil domain of nucleotide exchange factor GrpE"/>
    <property type="match status" value="1"/>
</dbReference>
<comment type="subunit">
    <text evidence="3">Homodimer.</text>
</comment>
<evidence type="ECO:0000256" key="1">
    <source>
        <dbReference type="ARBA" id="ARBA00009054"/>
    </source>
</evidence>
<dbReference type="EMBL" id="LJUO01000052">
    <property type="protein sequence ID" value="KPK71818.1"/>
    <property type="molecule type" value="Genomic_DNA"/>
</dbReference>
<dbReference type="PANTHER" id="PTHR21237">
    <property type="entry name" value="GRPE PROTEIN"/>
    <property type="match status" value="1"/>
</dbReference>
<dbReference type="Gene3D" id="3.90.20.20">
    <property type="match status" value="1"/>
</dbReference>
<keyword evidence="3" id="KW-0963">Cytoplasm</keyword>
<dbReference type="GO" id="GO:0005737">
    <property type="term" value="C:cytoplasm"/>
    <property type="evidence" value="ECO:0007669"/>
    <property type="project" value="UniProtKB-SubCell"/>
</dbReference>
<gene>
    <name evidence="3" type="primary">grpE</name>
    <name evidence="6" type="ORF">AMJ87_06470</name>
</gene>
<dbReference type="CDD" id="cd00446">
    <property type="entry name" value="GrpE"/>
    <property type="match status" value="1"/>
</dbReference>
<dbReference type="HAMAP" id="MF_01151">
    <property type="entry name" value="GrpE"/>
    <property type="match status" value="1"/>
</dbReference>
<dbReference type="PANTHER" id="PTHR21237:SF23">
    <property type="entry name" value="GRPE PROTEIN HOMOLOG, MITOCHONDRIAL"/>
    <property type="match status" value="1"/>
</dbReference>
<organism evidence="6 7">
    <name type="scientific">candidate division WOR_3 bacterium SM23_60</name>
    <dbReference type="NCBI Taxonomy" id="1703780"/>
    <lineage>
        <taxon>Bacteria</taxon>
        <taxon>Bacteria division WOR-3</taxon>
    </lineage>
</organism>
<dbReference type="GO" id="GO:0042803">
    <property type="term" value="F:protein homodimerization activity"/>
    <property type="evidence" value="ECO:0007669"/>
    <property type="project" value="InterPro"/>
</dbReference>
<evidence type="ECO:0000313" key="6">
    <source>
        <dbReference type="EMBL" id="KPK71818.1"/>
    </source>
</evidence>
<dbReference type="PROSITE" id="PS01071">
    <property type="entry name" value="GRPE"/>
    <property type="match status" value="1"/>
</dbReference>
<evidence type="ECO:0000256" key="3">
    <source>
        <dbReference type="HAMAP-Rule" id="MF_01151"/>
    </source>
</evidence>
<keyword evidence="2 3" id="KW-0143">Chaperone</keyword>
<dbReference type="GO" id="GO:0051082">
    <property type="term" value="F:unfolded protein binding"/>
    <property type="evidence" value="ECO:0007669"/>
    <property type="project" value="TreeGrafter"/>
</dbReference>
<keyword evidence="3 4" id="KW-0346">Stress response</keyword>
<sequence length="173" mass="19939">MKRKGPVTRLREASKEKDDEIKALKDKYMRAVADMHNYRKFMDKKMADFRRSTKYEFFEKVIPVLDSFDRALGSAEDDSNSEHFYKGVEIIYRQLKEALKSLGLVEFSGIGEVFDPSRHEAIAMVPTDTQPENMVIEEVHKGYIVDGRVIKPAKVFVSKQKEGGQEDGENNRD</sequence>
<dbReference type="InterPro" id="IPR009012">
    <property type="entry name" value="GrpE_head"/>
</dbReference>
<dbReference type="InterPro" id="IPR013805">
    <property type="entry name" value="GrpE_CC"/>
</dbReference>
<dbReference type="Gene3D" id="2.30.22.10">
    <property type="entry name" value="Head domain of nucleotide exchange factor GrpE"/>
    <property type="match status" value="1"/>
</dbReference>
<proteinExistence type="inferred from homology"/>
<comment type="similarity">
    <text evidence="1 3 5">Belongs to the GrpE family.</text>
</comment>
<comment type="function">
    <text evidence="3 4">Participates actively in the response to hyperosmotic and heat shock by preventing the aggregation of stress-denatured proteins, in association with DnaK and GrpE. It is the nucleotide exchange factor for DnaK and may function as a thermosensor. Unfolded proteins bind initially to DnaJ; upon interaction with the DnaJ-bound protein, DnaK hydrolyzes its bound ATP, resulting in the formation of a stable complex. GrpE releases ADP from DnaK; ATP binding to DnaK triggers the release of the substrate protein, thus completing the reaction cycle. Several rounds of ATP-dependent interactions between DnaJ, DnaK and GrpE are required for fully efficient folding.</text>
</comment>
<evidence type="ECO:0000313" key="7">
    <source>
        <dbReference type="Proteomes" id="UP000051096"/>
    </source>
</evidence>
<dbReference type="GO" id="GO:0051087">
    <property type="term" value="F:protein-folding chaperone binding"/>
    <property type="evidence" value="ECO:0007669"/>
    <property type="project" value="InterPro"/>
</dbReference>
<dbReference type="Pfam" id="PF01025">
    <property type="entry name" value="GrpE"/>
    <property type="match status" value="1"/>
</dbReference>
<evidence type="ECO:0000256" key="4">
    <source>
        <dbReference type="RuleBase" id="RU000639"/>
    </source>
</evidence>
<accession>A0A0S8GJH0</accession>
<dbReference type="AlphaFoldDB" id="A0A0S8GJH0"/>
<comment type="subcellular location">
    <subcellularLocation>
        <location evidence="3">Cytoplasm</location>
    </subcellularLocation>
</comment>
<dbReference type="Proteomes" id="UP000051096">
    <property type="component" value="Unassembled WGS sequence"/>
</dbReference>
<dbReference type="SUPFAM" id="SSF51064">
    <property type="entry name" value="Head domain of nucleotide exchange factor GrpE"/>
    <property type="match status" value="1"/>
</dbReference>
<reference evidence="6 7" key="1">
    <citation type="journal article" date="2015" name="Microbiome">
        <title>Genomic resolution of linkages in carbon, nitrogen, and sulfur cycling among widespread estuary sediment bacteria.</title>
        <authorList>
            <person name="Baker B.J."/>
            <person name="Lazar C.S."/>
            <person name="Teske A.P."/>
            <person name="Dick G.J."/>
        </authorList>
    </citation>
    <scope>NUCLEOTIDE SEQUENCE [LARGE SCALE GENOMIC DNA]</scope>
    <source>
        <strain evidence="6">SM23_60</strain>
    </source>
</reference>
<dbReference type="GO" id="GO:0006457">
    <property type="term" value="P:protein folding"/>
    <property type="evidence" value="ECO:0007669"/>
    <property type="project" value="InterPro"/>
</dbReference>
<evidence type="ECO:0000256" key="5">
    <source>
        <dbReference type="RuleBase" id="RU004478"/>
    </source>
</evidence>
<evidence type="ECO:0000256" key="2">
    <source>
        <dbReference type="ARBA" id="ARBA00023186"/>
    </source>
</evidence>
<dbReference type="InterPro" id="IPR000740">
    <property type="entry name" value="GrpE"/>
</dbReference>
<protein>
    <recommendedName>
        <fullName evidence="3 4">Protein GrpE</fullName>
    </recommendedName>
    <alternativeName>
        <fullName evidence="3">HSP-70 cofactor</fullName>
    </alternativeName>
</protein>
<comment type="caution">
    <text evidence="6">The sequence shown here is derived from an EMBL/GenBank/DDBJ whole genome shotgun (WGS) entry which is preliminary data.</text>
</comment>
<dbReference type="PRINTS" id="PR00773">
    <property type="entry name" value="GRPEPROTEIN"/>
</dbReference>